<accession>A0A0E9WH47</accession>
<protein>
    <submittedName>
        <fullName evidence="1">Uncharacterized protein</fullName>
    </submittedName>
</protein>
<sequence>MAFRPFSFYVSCKERNETPQYHVHKWFPPLCNLGQI</sequence>
<dbReference type="AlphaFoldDB" id="A0A0E9WH47"/>
<proteinExistence type="predicted"/>
<organism evidence="1">
    <name type="scientific">Anguilla anguilla</name>
    <name type="common">European freshwater eel</name>
    <name type="synonym">Muraena anguilla</name>
    <dbReference type="NCBI Taxonomy" id="7936"/>
    <lineage>
        <taxon>Eukaryota</taxon>
        <taxon>Metazoa</taxon>
        <taxon>Chordata</taxon>
        <taxon>Craniata</taxon>
        <taxon>Vertebrata</taxon>
        <taxon>Euteleostomi</taxon>
        <taxon>Actinopterygii</taxon>
        <taxon>Neopterygii</taxon>
        <taxon>Teleostei</taxon>
        <taxon>Anguilliformes</taxon>
        <taxon>Anguillidae</taxon>
        <taxon>Anguilla</taxon>
    </lineage>
</organism>
<reference evidence="1" key="2">
    <citation type="journal article" date="2015" name="Fish Shellfish Immunol.">
        <title>Early steps in the European eel (Anguilla anguilla)-Vibrio vulnificus interaction in the gills: Role of the RtxA13 toxin.</title>
        <authorList>
            <person name="Callol A."/>
            <person name="Pajuelo D."/>
            <person name="Ebbesson L."/>
            <person name="Teles M."/>
            <person name="MacKenzie S."/>
            <person name="Amaro C."/>
        </authorList>
    </citation>
    <scope>NUCLEOTIDE SEQUENCE</scope>
</reference>
<name>A0A0E9WH47_ANGAN</name>
<evidence type="ECO:0000313" key="1">
    <source>
        <dbReference type="EMBL" id="JAH88890.1"/>
    </source>
</evidence>
<reference evidence="1" key="1">
    <citation type="submission" date="2014-11" db="EMBL/GenBank/DDBJ databases">
        <authorList>
            <person name="Amaro Gonzalez C."/>
        </authorList>
    </citation>
    <scope>NUCLEOTIDE SEQUENCE</scope>
</reference>
<dbReference type="EMBL" id="GBXM01019687">
    <property type="protein sequence ID" value="JAH88890.1"/>
    <property type="molecule type" value="Transcribed_RNA"/>
</dbReference>